<dbReference type="InterPro" id="IPR052529">
    <property type="entry name" value="Bact_Transport_Assoc"/>
</dbReference>
<evidence type="ECO:0000313" key="4">
    <source>
        <dbReference type="Proteomes" id="UP000722336"/>
    </source>
</evidence>
<evidence type="ECO:0000259" key="2">
    <source>
        <dbReference type="Pfam" id="PF04235"/>
    </source>
</evidence>
<gene>
    <name evidence="3" type="ORF">KCG44_10730</name>
</gene>
<feature type="transmembrane region" description="Helical" evidence="1">
    <location>
        <begin position="379"/>
        <end position="400"/>
    </location>
</feature>
<feature type="transmembrane region" description="Helical" evidence="1">
    <location>
        <begin position="144"/>
        <end position="164"/>
    </location>
</feature>
<dbReference type="PANTHER" id="PTHR30590:SF2">
    <property type="entry name" value="INNER MEMBRANE PROTEIN"/>
    <property type="match status" value="1"/>
</dbReference>
<feature type="transmembrane region" description="Helical" evidence="1">
    <location>
        <begin position="108"/>
        <end position="132"/>
    </location>
</feature>
<feature type="transmembrane region" description="Helical" evidence="1">
    <location>
        <begin position="338"/>
        <end position="359"/>
    </location>
</feature>
<keyword evidence="1" id="KW-0472">Membrane</keyword>
<feature type="transmembrane region" description="Helical" evidence="1">
    <location>
        <begin position="49"/>
        <end position="67"/>
    </location>
</feature>
<feature type="transmembrane region" description="Helical" evidence="1">
    <location>
        <begin position="305"/>
        <end position="326"/>
    </location>
</feature>
<keyword evidence="1" id="KW-0812">Transmembrane</keyword>
<comment type="caution">
    <text evidence="3">The sequence shown here is derived from an EMBL/GenBank/DDBJ whole genome shotgun (WGS) entry which is preliminary data.</text>
</comment>
<organism evidence="3 4">
    <name type="scientific">Pacificimonas pallii</name>
    <dbReference type="NCBI Taxonomy" id="2827236"/>
    <lineage>
        <taxon>Bacteria</taxon>
        <taxon>Pseudomonadati</taxon>
        <taxon>Pseudomonadota</taxon>
        <taxon>Alphaproteobacteria</taxon>
        <taxon>Sphingomonadales</taxon>
        <taxon>Sphingosinicellaceae</taxon>
        <taxon>Pacificimonas</taxon>
    </lineage>
</organism>
<dbReference type="EMBL" id="JAGSPA010000003">
    <property type="protein sequence ID" value="MBV7257257.1"/>
    <property type="molecule type" value="Genomic_DNA"/>
</dbReference>
<evidence type="ECO:0000313" key="3">
    <source>
        <dbReference type="EMBL" id="MBV7257257.1"/>
    </source>
</evidence>
<accession>A0ABS6SFS8</accession>
<name>A0ABS6SFS8_9SPHN</name>
<dbReference type="Proteomes" id="UP000722336">
    <property type="component" value="Unassembled WGS sequence"/>
</dbReference>
<feature type="transmembrane region" description="Helical" evidence="1">
    <location>
        <begin position="267"/>
        <end position="285"/>
    </location>
</feature>
<dbReference type="PANTHER" id="PTHR30590">
    <property type="entry name" value="INNER MEMBRANE PROTEIN"/>
    <property type="match status" value="1"/>
</dbReference>
<feature type="transmembrane region" description="Helical" evidence="1">
    <location>
        <begin position="235"/>
        <end position="255"/>
    </location>
</feature>
<protein>
    <submittedName>
        <fullName evidence="3">DUF418 domain-containing protein</fullName>
    </submittedName>
</protein>
<reference evidence="3 4" key="1">
    <citation type="submission" date="2021-04" db="EMBL/GenBank/DDBJ databases">
        <authorList>
            <person name="Pira H."/>
            <person name="Risdian C."/>
            <person name="Wink J."/>
        </authorList>
    </citation>
    <scope>NUCLEOTIDE SEQUENCE [LARGE SCALE GENOMIC DNA]</scope>
    <source>
        <strain evidence="3 4">WHA3</strain>
    </source>
</reference>
<dbReference type="InterPro" id="IPR007349">
    <property type="entry name" value="DUF418"/>
</dbReference>
<feature type="transmembrane region" description="Helical" evidence="1">
    <location>
        <begin position="74"/>
        <end position="96"/>
    </location>
</feature>
<keyword evidence="4" id="KW-1185">Reference proteome</keyword>
<feature type="transmembrane region" description="Helical" evidence="1">
    <location>
        <begin position="20"/>
        <end position="37"/>
    </location>
</feature>
<feature type="domain" description="DUF418" evidence="2">
    <location>
        <begin position="250"/>
        <end position="418"/>
    </location>
</feature>
<keyword evidence="1" id="KW-1133">Transmembrane helix</keyword>
<evidence type="ECO:0000256" key="1">
    <source>
        <dbReference type="SAM" id="Phobius"/>
    </source>
</evidence>
<dbReference type="Pfam" id="PF04235">
    <property type="entry name" value="DUF418"/>
    <property type="match status" value="1"/>
</dbReference>
<dbReference type="RefSeq" id="WP_218446082.1">
    <property type="nucleotide sequence ID" value="NZ_JAGSPA010000003.1"/>
</dbReference>
<proteinExistence type="predicted"/>
<sequence>MTALAEDTARRGRIDSLDMLRGVAVAGILLMNIWSMGSVPGIERNPALAPGWGLADQAVWWFGMVFVEGAMRGLFCLLFGAGFMLMAGRVSAWVWYRRTLLLIGLGLVHGYLLLWPGDILLVYGLCGLVLWLARDMEARPMAGLGIACLVLLTGLTLGNLVGLANKQAFAEAAIAAGVPEEDARVSAWRTVEASVRPDPELIERSRTARAGGIEANLIYKSEVADQLNDLGYSRVWLLDALGIMLIGAAMMKWGLFGADADRGIWRWMMIAGYGVGIPVGLAEWGQLYAGGFTTPIQLLSVTDQIGRSAMTCGHLGALLLLWHGNGKPVQGTGGARRILSVFVPAGRMALTNYIGQTIICQWVLFPGFGLGLHAKLSHAQLWLAAAAIIAVQLTLSVLWLRRFRQGPLEYLWRRGTYLRRP</sequence>